<dbReference type="Pfam" id="PF12500">
    <property type="entry name" value="TRSP"/>
    <property type="match status" value="1"/>
</dbReference>
<dbReference type="PIRSF" id="PIRSF020967">
    <property type="entry name" value="UCP020967"/>
    <property type="match status" value="1"/>
</dbReference>
<gene>
    <name evidence="3" type="ORF">MUN89_19115</name>
</gene>
<dbReference type="Pfam" id="PF15609">
    <property type="entry name" value="PRTase_2"/>
    <property type="match status" value="1"/>
</dbReference>
<keyword evidence="3" id="KW-0808">Transferase</keyword>
<dbReference type="RefSeq" id="WP_244709520.1">
    <property type="nucleotide sequence ID" value="NZ_CP095073.1"/>
</dbReference>
<dbReference type="EMBL" id="CP095073">
    <property type="protein sequence ID" value="UOQ43953.1"/>
    <property type="molecule type" value="Genomic_DNA"/>
</dbReference>
<feature type="domain" description="Orotate phosphoribosyltransferase-like" evidence="2">
    <location>
        <begin position="40"/>
        <end position="258"/>
    </location>
</feature>
<organism evidence="3 4">
    <name type="scientific">Halobacillus salinarum</name>
    <dbReference type="NCBI Taxonomy" id="2932257"/>
    <lineage>
        <taxon>Bacteria</taxon>
        <taxon>Bacillati</taxon>
        <taxon>Bacillota</taxon>
        <taxon>Bacilli</taxon>
        <taxon>Bacillales</taxon>
        <taxon>Bacillaceae</taxon>
        <taxon>Halobacillus</taxon>
    </lineage>
</organism>
<dbReference type="GO" id="GO:0016757">
    <property type="term" value="F:glycosyltransferase activity"/>
    <property type="evidence" value="ECO:0007669"/>
    <property type="project" value="UniProtKB-KW"/>
</dbReference>
<proteinExistence type="predicted"/>
<dbReference type="InterPro" id="IPR022537">
    <property type="entry name" value="TRSP_dom"/>
</dbReference>
<keyword evidence="4" id="KW-1185">Reference proteome</keyword>
<dbReference type="CDD" id="cd06223">
    <property type="entry name" value="PRTases_typeI"/>
    <property type="match status" value="1"/>
</dbReference>
<protein>
    <submittedName>
        <fullName evidence="3">Phosphoribosyltransferase family protein</fullName>
    </submittedName>
</protein>
<name>A0ABY4EJC5_9BACI</name>
<dbReference type="SUPFAM" id="SSF53271">
    <property type="entry name" value="PRTase-like"/>
    <property type="match status" value="1"/>
</dbReference>
<dbReference type="InterPro" id="IPR029057">
    <property type="entry name" value="PRTase-like"/>
</dbReference>
<sequence>MKSTITSIYSQKKKTLPILKDMNVELQVNENPFDLSLDQLFTMAARVNKKRAFLFVSELLGKHIPVKPFVPLVTSGLLALLYAERNNKADIETKAILSDFLSDDDERLGQAFSKLKDQLAHFQEDVLVIGFAETATALGHGVSDMLRGSAYLHTTREDLPHSPLVTFEEEHSHAVDQLCYAKPEWLQSDKPVILVDDEITTGKTAINIINEMHSKFPRDEYTVLSILDWRSTDDRRRFSDIEKDLGITIRSYSLLTGEMNFRGKSLSKASYSYGPRMEDPPKLDFQFIDVSNFFRSSDWLKSVEGNQSIEKDYIHETGRFGLTADDHDSVTAACKAAGEYLRSVRSTSGKILCLGAGELMYLPMRMAAFMGKEIYFHSTTRSPIHPVDKEGYAIRNGFTFPNPENFEIQHFLYNIPKSTYEELFFFTEKPVSKASIQPIASLCEECGIAKLYVVSLAKGSDDHR</sequence>
<accession>A0ABY4EJC5</accession>
<evidence type="ECO:0000313" key="3">
    <source>
        <dbReference type="EMBL" id="UOQ43953.1"/>
    </source>
</evidence>
<dbReference type="InterPro" id="IPR011214">
    <property type="entry name" value="UCP020967"/>
</dbReference>
<feature type="domain" description="TRSP" evidence="1">
    <location>
        <begin position="316"/>
        <end position="439"/>
    </location>
</feature>
<dbReference type="Proteomes" id="UP000831787">
    <property type="component" value="Chromosome"/>
</dbReference>
<evidence type="ECO:0000259" key="1">
    <source>
        <dbReference type="Pfam" id="PF12500"/>
    </source>
</evidence>
<reference evidence="3 4" key="1">
    <citation type="submission" date="2022-04" db="EMBL/GenBank/DDBJ databases">
        <title>Halobacillus sp. isolated from saltern.</title>
        <authorList>
            <person name="Won M."/>
            <person name="Lee C.-M."/>
            <person name="Woen H.-Y."/>
            <person name="Kwon S.-W."/>
        </authorList>
    </citation>
    <scope>NUCLEOTIDE SEQUENCE [LARGE SCALE GENOMIC DNA]</scope>
    <source>
        <strain evidence="3 4">SSBR10-3</strain>
    </source>
</reference>
<evidence type="ECO:0000259" key="2">
    <source>
        <dbReference type="Pfam" id="PF15609"/>
    </source>
</evidence>
<dbReference type="InterPro" id="IPR000836">
    <property type="entry name" value="PRTase_dom"/>
</dbReference>
<evidence type="ECO:0000313" key="4">
    <source>
        <dbReference type="Proteomes" id="UP000831787"/>
    </source>
</evidence>
<dbReference type="InterPro" id="IPR041688">
    <property type="entry name" value="PRTase_2"/>
</dbReference>
<keyword evidence="3" id="KW-0328">Glycosyltransferase</keyword>
<dbReference type="Gene3D" id="3.40.50.2020">
    <property type="match status" value="1"/>
</dbReference>